<dbReference type="InterPro" id="IPR014948">
    <property type="entry name" value="BrxA"/>
</dbReference>
<dbReference type="Gene3D" id="1.10.3540.10">
    <property type="entry name" value="uncharacterized protein from magnetospirillum magneticum domain"/>
    <property type="match status" value="1"/>
</dbReference>
<protein>
    <recommendedName>
        <fullName evidence="2">DUF1819 domain-containing protein</fullName>
    </recommendedName>
</protein>
<reference evidence="1" key="1">
    <citation type="submission" date="2020-01" db="EMBL/GenBank/DDBJ databases">
        <authorList>
            <person name="Meier V. D."/>
            <person name="Meier V D."/>
        </authorList>
    </citation>
    <scope>NUCLEOTIDE SEQUENCE</scope>
    <source>
        <strain evidence="1">HLG_WM_MAG_09</strain>
    </source>
</reference>
<sequence length="198" mass="23050">MGQQNYTFSFTSIAAAVSESTMVAQLYIASNDWKEVKAQVLDNNLLQARTSSYAGRLYRELYSRLRVLQDKELQLLIDGNEMEQRQLLWIAICRRYPPVSDFAKEVLVDQYEQGKQQLWVGKFEHFYSRKLEWYPELEQLSGSTIKKAGSVLFRMLKECGLMSQDRDNRIIKQRLSPLMLDTIEYDQAKMALFPGGLE</sequence>
<proteinExistence type="predicted"/>
<dbReference type="InterPro" id="IPR023137">
    <property type="entry name" value="BrxA_sf"/>
</dbReference>
<evidence type="ECO:0008006" key="2">
    <source>
        <dbReference type="Google" id="ProtNLM"/>
    </source>
</evidence>
<dbReference type="AlphaFoldDB" id="A0A6S6UJ57"/>
<dbReference type="EMBL" id="CACVAT010000478">
    <property type="protein sequence ID" value="CAA6828822.1"/>
    <property type="molecule type" value="Genomic_DNA"/>
</dbReference>
<evidence type="ECO:0000313" key="1">
    <source>
        <dbReference type="EMBL" id="CAA6828822.1"/>
    </source>
</evidence>
<accession>A0A6S6UJ57</accession>
<organism evidence="1">
    <name type="scientific">uncultured Thiotrichaceae bacterium</name>
    <dbReference type="NCBI Taxonomy" id="298394"/>
    <lineage>
        <taxon>Bacteria</taxon>
        <taxon>Pseudomonadati</taxon>
        <taxon>Pseudomonadota</taxon>
        <taxon>Gammaproteobacteria</taxon>
        <taxon>Thiotrichales</taxon>
        <taxon>Thiotrichaceae</taxon>
        <taxon>environmental samples</taxon>
    </lineage>
</organism>
<dbReference type="Pfam" id="PF08849">
    <property type="entry name" value="BrxA"/>
    <property type="match status" value="1"/>
</dbReference>
<name>A0A6S6UJ57_9GAMM</name>
<gene>
    <name evidence="1" type="ORF">HELGO_WM51242</name>
</gene>